<evidence type="ECO:0000313" key="2">
    <source>
        <dbReference type="Proteomes" id="UP001172737"/>
    </source>
</evidence>
<comment type="caution">
    <text evidence="1">The sequence shown here is derived from an EMBL/GenBank/DDBJ whole genome shotgun (WGS) entry which is preliminary data.</text>
</comment>
<gene>
    <name evidence="1" type="ORF">QQX10_04870</name>
</gene>
<keyword evidence="2" id="KW-1185">Reference proteome</keyword>
<organism evidence="1 2">
    <name type="scientific">Demequina lignilytica</name>
    <dbReference type="NCBI Taxonomy" id="3051663"/>
    <lineage>
        <taxon>Bacteria</taxon>
        <taxon>Bacillati</taxon>
        <taxon>Actinomycetota</taxon>
        <taxon>Actinomycetes</taxon>
        <taxon>Micrococcales</taxon>
        <taxon>Demequinaceae</taxon>
        <taxon>Demequina</taxon>
    </lineage>
</organism>
<name>A0AAW7M849_9MICO</name>
<dbReference type="AlphaFoldDB" id="A0AAW7M849"/>
<accession>A0AAW7M849</accession>
<dbReference type="Proteomes" id="UP001172737">
    <property type="component" value="Unassembled WGS sequence"/>
</dbReference>
<reference evidence="1" key="1">
    <citation type="submission" date="2023-06" db="EMBL/GenBank/DDBJ databases">
        <title>Sysu t00039.</title>
        <authorList>
            <person name="Gao L."/>
            <person name="Fang B.-Z."/>
            <person name="Li W.-J."/>
        </authorList>
    </citation>
    <scope>NUCLEOTIDE SEQUENCE</scope>
    <source>
        <strain evidence="1">SYSU T00039</strain>
    </source>
</reference>
<evidence type="ECO:0000313" key="1">
    <source>
        <dbReference type="EMBL" id="MDN4487500.1"/>
    </source>
</evidence>
<dbReference type="EMBL" id="JAUHPX010000002">
    <property type="protein sequence ID" value="MDN4487500.1"/>
    <property type="molecule type" value="Genomic_DNA"/>
</dbReference>
<sequence length="94" mass="10331">MTTYDNPDLRYVPSPDPNQAIAQAIAQLTYRRVNGHLPGRDEHRVHRTPRQRVLADRLRHAGQVSLDAVAARARRWSDALADAGTHGTGTPSAA</sequence>
<protein>
    <submittedName>
        <fullName evidence="1">Uncharacterized protein</fullName>
    </submittedName>
</protein>
<proteinExistence type="predicted"/>
<dbReference type="RefSeq" id="WP_301118558.1">
    <property type="nucleotide sequence ID" value="NZ_JAUHPX010000002.1"/>
</dbReference>